<sequence length="78" mass="9035">MTLRAMKYYTPIVDLNDFEGYGWVKVERCTITETTISMKYRRHDSVPYSGSDDGEGTKVFNFVTGKTVRSDFHWTKLG</sequence>
<accession>A0A9K3GGZ6</accession>
<evidence type="ECO:0000313" key="1">
    <source>
        <dbReference type="EMBL" id="GIQ82663.1"/>
    </source>
</evidence>
<name>A0A9K3GGZ6_9EUKA</name>
<reference evidence="1 2" key="1">
    <citation type="journal article" date="2018" name="PLoS ONE">
        <title>The draft genome of Kipferlia bialata reveals reductive genome evolution in fornicate parasites.</title>
        <authorList>
            <person name="Tanifuji G."/>
            <person name="Takabayashi S."/>
            <person name="Kume K."/>
            <person name="Takagi M."/>
            <person name="Nakayama T."/>
            <person name="Kamikawa R."/>
            <person name="Inagaki Y."/>
            <person name="Hashimoto T."/>
        </authorList>
    </citation>
    <scope>NUCLEOTIDE SEQUENCE [LARGE SCALE GENOMIC DNA]</scope>
    <source>
        <strain evidence="1">NY0173</strain>
    </source>
</reference>
<evidence type="ECO:0000313" key="2">
    <source>
        <dbReference type="Proteomes" id="UP000265618"/>
    </source>
</evidence>
<dbReference type="Proteomes" id="UP000265618">
    <property type="component" value="Unassembled WGS sequence"/>
</dbReference>
<keyword evidence="2" id="KW-1185">Reference proteome</keyword>
<gene>
    <name evidence="1" type="ORF">KIPB_003836</name>
</gene>
<proteinExistence type="predicted"/>
<comment type="caution">
    <text evidence="1">The sequence shown here is derived from an EMBL/GenBank/DDBJ whole genome shotgun (WGS) entry which is preliminary data.</text>
</comment>
<protein>
    <submittedName>
        <fullName evidence="1">Uncharacterized protein</fullName>
    </submittedName>
</protein>
<dbReference type="EMBL" id="BDIP01000772">
    <property type="protein sequence ID" value="GIQ82663.1"/>
    <property type="molecule type" value="Genomic_DNA"/>
</dbReference>
<organism evidence="1 2">
    <name type="scientific">Kipferlia bialata</name>
    <dbReference type="NCBI Taxonomy" id="797122"/>
    <lineage>
        <taxon>Eukaryota</taxon>
        <taxon>Metamonada</taxon>
        <taxon>Carpediemonas-like organisms</taxon>
        <taxon>Kipferlia</taxon>
    </lineage>
</organism>
<dbReference type="AlphaFoldDB" id="A0A9K3GGZ6"/>